<keyword evidence="3" id="KW-1185">Reference proteome</keyword>
<name>A0AAV3QX25_LITER</name>
<feature type="region of interest" description="Disordered" evidence="1">
    <location>
        <begin position="1"/>
        <end position="49"/>
    </location>
</feature>
<comment type="caution">
    <text evidence="2">The sequence shown here is derived from an EMBL/GenBank/DDBJ whole genome shotgun (WGS) entry which is preliminary data.</text>
</comment>
<feature type="compositionally biased region" description="Low complexity" evidence="1">
    <location>
        <begin position="23"/>
        <end position="47"/>
    </location>
</feature>
<dbReference type="Proteomes" id="UP001454036">
    <property type="component" value="Unassembled WGS sequence"/>
</dbReference>
<organism evidence="2 3">
    <name type="scientific">Lithospermum erythrorhizon</name>
    <name type="common">Purple gromwell</name>
    <name type="synonym">Lithospermum officinale var. erythrorhizon</name>
    <dbReference type="NCBI Taxonomy" id="34254"/>
    <lineage>
        <taxon>Eukaryota</taxon>
        <taxon>Viridiplantae</taxon>
        <taxon>Streptophyta</taxon>
        <taxon>Embryophyta</taxon>
        <taxon>Tracheophyta</taxon>
        <taxon>Spermatophyta</taxon>
        <taxon>Magnoliopsida</taxon>
        <taxon>eudicotyledons</taxon>
        <taxon>Gunneridae</taxon>
        <taxon>Pentapetalae</taxon>
        <taxon>asterids</taxon>
        <taxon>lamiids</taxon>
        <taxon>Boraginales</taxon>
        <taxon>Boraginaceae</taxon>
        <taxon>Boraginoideae</taxon>
        <taxon>Lithospermeae</taxon>
        <taxon>Lithospermum</taxon>
    </lineage>
</organism>
<evidence type="ECO:0000313" key="3">
    <source>
        <dbReference type="Proteomes" id="UP001454036"/>
    </source>
</evidence>
<dbReference type="AlphaFoldDB" id="A0AAV3QX25"/>
<accession>A0AAV3QX25</accession>
<evidence type="ECO:0000313" key="2">
    <source>
        <dbReference type="EMBL" id="GAA0168204.1"/>
    </source>
</evidence>
<proteinExistence type="predicted"/>
<protein>
    <submittedName>
        <fullName evidence="2">Uncharacterized protein</fullName>
    </submittedName>
</protein>
<evidence type="ECO:0000256" key="1">
    <source>
        <dbReference type="SAM" id="MobiDB-lite"/>
    </source>
</evidence>
<sequence length="209" mass="22359">MPVLIQRANGLDGLASPQPPLGSSATHSSDSSSDSTNSSSANSASHHLPVLDEDVSKTVIVTSVDVTTFQASRKVHPSSMANQEEASIRGGMPILQTVGPSNPTPIEQADPNEAARAEASYQGIKTSLPTFVKKSTYSNRRTIGRIPNIFSIPLDVVDMRLPLMGEHLFIPHIEEGSADPNLTPSYSSVYVEEFSFGILLAFSSFVTIF</sequence>
<reference evidence="2 3" key="1">
    <citation type="submission" date="2024-01" db="EMBL/GenBank/DDBJ databases">
        <title>The complete chloroplast genome sequence of Lithospermum erythrorhizon: insights into the phylogenetic relationship among Boraginaceae species and the maternal lineages of purple gromwells.</title>
        <authorList>
            <person name="Okada T."/>
            <person name="Watanabe K."/>
        </authorList>
    </citation>
    <scope>NUCLEOTIDE SEQUENCE [LARGE SCALE GENOMIC DNA]</scope>
</reference>
<dbReference type="EMBL" id="BAABME010006379">
    <property type="protein sequence ID" value="GAA0168204.1"/>
    <property type="molecule type" value="Genomic_DNA"/>
</dbReference>
<gene>
    <name evidence="2" type="ORF">LIER_22972</name>
</gene>